<keyword evidence="5 6" id="KW-0472">Membrane</keyword>
<organism evidence="7 8">
    <name type="scientific">Patellaria atrata CBS 101060</name>
    <dbReference type="NCBI Taxonomy" id="1346257"/>
    <lineage>
        <taxon>Eukaryota</taxon>
        <taxon>Fungi</taxon>
        <taxon>Dikarya</taxon>
        <taxon>Ascomycota</taxon>
        <taxon>Pezizomycotina</taxon>
        <taxon>Dothideomycetes</taxon>
        <taxon>Dothideomycetes incertae sedis</taxon>
        <taxon>Patellariales</taxon>
        <taxon>Patellariaceae</taxon>
        <taxon>Patellaria</taxon>
    </lineage>
</organism>
<keyword evidence="3 6" id="KW-0812">Transmembrane</keyword>
<feature type="transmembrane region" description="Helical" evidence="6">
    <location>
        <begin position="225"/>
        <end position="247"/>
    </location>
</feature>
<dbReference type="SUPFAM" id="SSF103473">
    <property type="entry name" value="MFS general substrate transporter"/>
    <property type="match status" value="1"/>
</dbReference>
<sequence length="557" mass="62134">MRRTSTSIDSGSTLRPATDQEIADLPHVIDRIPFAVWAVILAGAAERFTYFGLIAPWQNYMQNPRNDHAVPGALGLGQSTAVNIYNAFFLFSFMTPMFFAVVSDSWLGRYKTMMIGLGLYICGCVVLVITSIPLALDRGAGLSGLIVAMLFVGLGVGAVKATFFPFLGDQYVQRPPQFLQRKNGDMVIIDGPRTLQFIYNAYYWFTNIASLSSIPVTFLEKKYDFWTAYLLTTTSLCLALVLFVLWVGRLEKLSPKGNILPQAFKTIFCAMKSGWKFDHAKQSYQESCYGRIVLWNDDFVEEMKRGFIACRVIFSLLIFYLCINQMYNNLVSQAGQMNLMNIPNDMIQAFNGVACIIFGPIIQALYNLLAKKRIIFGPIARITVSFVFCGAGMAYAAIVQKVIYSKRPCYDRPLACPAANDGTIPNDVSIWIQIPVYFLLAIAEIFGFVTAFEYSYSKAPREMKAVVQALTQITAGFASLIGMGISPAAKDPNMVVMYSCLAGAMALSAIIFWLVFRTYDQVDSELNQLDVREPVFALEDSESARDTEESKISRDEK</sequence>
<dbReference type="PANTHER" id="PTHR11654">
    <property type="entry name" value="OLIGOPEPTIDE TRANSPORTER-RELATED"/>
    <property type="match status" value="1"/>
</dbReference>
<dbReference type="AlphaFoldDB" id="A0A9P4SFJ2"/>
<evidence type="ECO:0000256" key="2">
    <source>
        <dbReference type="ARBA" id="ARBA00005982"/>
    </source>
</evidence>
<keyword evidence="8" id="KW-1185">Reference proteome</keyword>
<name>A0A9P4SFJ2_9PEZI</name>
<dbReference type="Proteomes" id="UP000799429">
    <property type="component" value="Unassembled WGS sequence"/>
</dbReference>
<evidence type="ECO:0000313" key="8">
    <source>
        <dbReference type="Proteomes" id="UP000799429"/>
    </source>
</evidence>
<dbReference type="GO" id="GO:0016020">
    <property type="term" value="C:membrane"/>
    <property type="evidence" value="ECO:0007669"/>
    <property type="project" value="UniProtKB-SubCell"/>
</dbReference>
<dbReference type="OrthoDB" id="8904098at2759"/>
<feature type="transmembrane region" description="Helical" evidence="6">
    <location>
        <begin position="201"/>
        <end position="219"/>
    </location>
</feature>
<feature type="transmembrane region" description="Helical" evidence="6">
    <location>
        <begin position="308"/>
        <end position="327"/>
    </location>
</feature>
<feature type="transmembrane region" description="Helical" evidence="6">
    <location>
        <begin position="142"/>
        <end position="167"/>
    </location>
</feature>
<keyword evidence="4 6" id="KW-1133">Transmembrane helix</keyword>
<evidence type="ECO:0000256" key="5">
    <source>
        <dbReference type="ARBA" id="ARBA00023136"/>
    </source>
</evidence>
<dbReference type="InterPro" id="IPR036259">
    <property type="entry name" value="MFS_trans_sf"/>
</dbReference>
<comment type="subcellular location">
    <subcellularLocation>
        <location evidence="1">Membrane</location>
        <topology evidence="1">Multi-pass membrane protein</topology>
    </subcellularLocation>
</comment>
<reference evidence="7" key="1">
    <citation type="journal article" date="2020" name="Stud. Mycol.">
        <title>101 Dothideomycetes genomes: a test case for predicting lifestyles and emergence of pathogens.</title>
        <authorList>
            <person name="Haridas S."/>
            <person name="Albert R."/>
            <person name="Binder M."/>
            <person name="Bloem J."/>
            <person name="Labutti K."/>
            <person name="Salamov A."/>
            <person name="Andreopoulos B."/>
            <person name="Baker S."/>
            <person name="Barry K."/>
            <person name="Bills G."/>
            <person name="Bluhm B."/>
            <person name="Cannon C."/>
            <person name="Castanera R."/>
            <person name="Culley D."/>
            <person name="Daum C."/>
            <person name="Ezra D."/>
            <person name="Gonzalez J."/>
            <person name="Henrissat B."/>
            <person name="Kuo A."/>
            <person name="Liang C."/>
            <person name="Lipzen A."/>
            <person name="Lutzoni F."/>
            <person name="Magnuson J."/>
            <person name="Mondo S."/>
            <person name="Nolan M."/>
            <person name="Ohm R."/>
            <person name="Pangilinan J."/>
            <person name="Park H.-J."/>
            <person name="Ramirez L."/>
            <person name="Alfaro M."/>
            <person name="Sun H."/>
            <person name="Tritt A."/>
            <person name="Yoshinaga Y."/>
            <person name="Zwiers L.-H."/>
            <person name="Turgeon B."/>
            <person name="Goodwin S."/>
            <person name="Spatafora J."/>
            <person name="Crous P."/>
            <person name="Grigoriev I."/>
        </authorList>
    </citation>
    <scope>NUCLEOTIDE SEQUENCE</scope>
    <source>
        <strain evidence="7">CBS 101060</strain>
    </source>
</reference>
<dbReference type="Pfam" id="PF00854">
    <property type="entry name" value="PTR2"/>
    <property type="match status" value="1"/>
</dbReference>
<evidence type="ECO:0000313" key="7">
    <source>
        <dbReference type="EMBL" id="KAF2841748.1"/>
    </source>
</evidence>
<feature type="transmembrane region" description="Helical" evidence="6">
    <location>
        <begin position="495"/>
        <end position="516"/>
    </location>
</feature>
<dbReference type="EMBL" id="MU006091">
    <property type="protein sequence ID" value="KAF2841748.1"/>
    <property type="molecule type" value="Genomic_DNA"/>
</dbReference>
<feature type="transmembrane region" description="Helical" evidence="6">
    <location>
        <begin position="466"/>
        <end position="489"/>
    </location>
</feature>
<evidence type="ECO:0000256" key="4">
    <source>
        <dbReference type="ARBA" id="ARBA00022989"/>
    </source>
</evidence>
<accession>A0A9P4SFJ2</accession>
<dbReference type="GO" id="GO:0022857">
    <property type="term" value="F:transmembrane transporter activity"/>
    <property type="evidence" value="ECO:0007669"/>
    <property type="project" value="InterPro"/>
</dbReference>
<dbReference type="Gene3D" id="1.20.1250.20">
    <property type="entry name" value="MFS general substrate transporter like domains"/>
    <property type="match status" value="1"/>
</dbReference>
<dbReference type="InterPro" id="IPR000109">
    <property type="entry name" value="POT_fam"/>
</dbReference>
<protein>
    <submittedName>
        <fullName evidence="7">Uncharacterized protein</fullName>
    </submittedName>
</protein>
<feature type="transmembrane region" description="Helical" evidence="6">
    <location>
        <begin position="34"/>
        <end position="57"/>
    </location>
</feature>
<comment type="caution">
    <text evidence="7">The sequence shown here is derived from an EMBL/GenBank/DDBJ whole genome shotgun (WGS) entry which is preliminary data.</text>
</comment>
<feature type="transmembrane region" description="Helical" evidence="6">
    <location>
        <begin position="114"/>
        <end position="136"/>
    </location>
</feature>
<comment type="similarity">
    <text evidence="2">Belongs to the major facilitator superfamily. Proton-dependent oligopeptide transporter (POT/PTR) (TC 2.A.17) family.</text>
</comment>
<evidence type="ECO:0000256" key="3">
    <source>
        <dbReference type="ARBA" id="ARBA00022692"/>
    </source>
</evidence>
<feature type="transmembrane region" description="Helical" evidence="6">
    <location>
        <begin position="378"/>
        <end position="398"/>
    </location>
</feature>
<evidence type="ECO:0000256" key="6">
    <source>
        <dbReference type="SAM" id="Phobius"/>
    </source>
</evidence>
<gene>
    <name evidence="7" type="ORF">M501DRAFT_929637</name>
</gene>
<feature type="transmembrane region" description="Helical" evidence="6">
    <location>
        <begin position="347"/>
        <end position="366"/>
    </location>
</feature>
<evidence type="ECO:0000256" key="1">
    <source>
        <dbReference type="ARBA" id="ARBA00004141"/>
    </source>
</evidence>
<feature type="transmembrane region" description="Helical" evidence="6">
    <location>
        <begin position="84"/>
        <end position="102"/>
    </location>
</feature>
<proteinExistence type="inferred from homology"/>
<feature type="transmembrane region" description="Helical" evidence="6">
    <location>
        <begin position="430"/>
        <end position="454"/>
    </location>
</feature>